<evidence type="ECO:0000256" key="8">
    <source>
        <dbReference type="SAM" id="Phobius"/>
    </source>
</evidence>
<reference evidence="10" key="1">
    <citation type="submission" date="2025-08" db="UniProtKB">
        <authorList>
            <consortium name="RefSeq"/>
        </authorList>
    </citation>
    <scope>IDENTIFICATION</scope>
    <source>
        <tissue evidence="10">Leaf</tissue>
    </source>
</reference>
<proteinExistence type="inferred from homology"/>
<dbReference type="InterPro" id="IPR023395">
    <property type="entry name" value="MCP_dom_sf"/>
</dbReference>
<name>A0A8B8Q4N1_9MYRT</name>
<evidence type="ECO:0000256" key="1">
    <source>
        <dbReference type="ARBA" id="ARBA00004370"/>
    </source>
</evidence>
<evidence type="ECO:0000256" key="5">
    <source>
        <dbReference type="ARBA" id="ARBA00022737"/>
    </source>
</evidence>
<evidence type="ECO:0000256" key="4">
    <source>
        <dbReference type="ARBA" id="ARBA00022692"/>
    </source>
</evidence>
<dbReference type="AlphaFoldDB" id="A0A8B8Q4N1"/>
<dbReference type="PANTHER" id="PTHR45618">
    <property type="entry name" value="MITOCHONDRIAL DICARBOXYLATE CARRIER-RELATED"/>
    <property type="match status" value="1"/>
</dbReference>
<dbReference type="GeneID" id="115749375"/>
<dbReference type="InterPro" id="IPR050391">
    <property type="entry name" value="Mito_Metabolite_Transporter"/>
</dbReference>
<gene>
    <name evidence="10" type="primary">LOC115749375</name>
</gene>
<dbReference type="KEGG" id="rarg:115749375"/>
<evidence type="ECO:0000256" key="6">
    <source>
        <dbReference type="ARBA" id="ARBA00022989"/>
    </source>
</evidence>
<keyword evidence="6 8" id="KW-1133">Transmembrane helix</keyword>
<dbReference type="Proteomes" id="UP000827889">
    <property type="component" value="Chromosome 6"/>
</dbReference>
<evidence type="ECO:0000313" key="10">
    <source>
        <dbReference type="RefSeq" id="XP_030542025.1"/>
    </source>
</evidence>
<organism evidence="9 10">
    <name type="scientific">Rhodamnia argentea</name>
    <dbReference type="NCBI Taxonomy" id="178133"/>
    <lineage>
        <taxon>Eukaryota</taxon>
        <taxon>Viridiplantae</taxon>
        <taxon>Streptophyta</taxon>
        <taxon>Embryophyta</taxon>
        <taxon>Tracheophyta</taxon>
        <taxon>Spermatophyta</taxon>
        <taxon>Magnoliopsida</taxon>
        <taxon>eudicotyledons</taxon>
        <taxon>Gunneridae</taxon>
        <taxon>Pentapetalae</taxon>
        <taxon>rosids</taxon>
        <taxon>malvids</taxon>
        <taxon>Myrtales</taxon>
        <taxon>Myrtaceae</taxon>
        <taxon>Myrtoideae</taxon>
        <taxon>Myrteae</taxon>
        <taxon>Australasian group</taxon>
        <taxon>Rhodamnia</taxon>
    </lineage>
</organism>
<accession>A0A8B8Q4N1</accession>
<sequence>MEDSHSHSVSNGRSGASSWWRAVKPFANGGMARVLQALLHEMIARHHPAKINLDKVPGRMILASLPDAVMFGSYETLRRKATSANGGVPLLFYQEAACGILAATSASLVFIPRFEIEKLIVADAALPAVQRVNYKSAGHAISWIVAKKGISGLWKSQYRVTLCTLHFTTFLLSYNQSFCYFKDSVRFDESCARLGASVVSGLATPICCTPFRNFVGFMQSIKSQAVQRPRPISSIDCALNMLKFGGHFKFFTGLSGYLLAWSPFLMVRFVLSIMVPSVLSSRLFPLSIY</sequence>
<evidence type="ECO:0000313" key="9">
    <source>
        <dbReference type="Proteomes" id="UP000827889"/>
    </source>
</evidence>
<protein>
    <submittedName>
        <fullName evidence="10">Mitochondrial dicarboxylate/tricarboxylate transporter DTC-like isoform X1</fullName>
    </submittedName>
</protein>
<dbReference type="SUPFAM" id="SSF103506">
    <property type="entry name" value="Mitochondrial carrier"/>
    <property type="match status" value="1"/>
</dbReference>
<comment type="subcellular location">
    <subcellularLocation>
        <location evidence="1">Membrane</location>
    </subcellularLocation>
</comment>
<feature type="transmembrane region" description="Helical" evidence="8">
    <location>
        <begin position="257"/>
        <end position="279"/>
    </location>
</feature>
<keyword evidence="9" id="KW-1185">Reference proteome</keyword>
<comment type="similarity">
    <text evidence="2">Belongs to the mitochondrial carrier (TC 2.A.29) family.</text>
</comment>
<keyword evidence="3" id="KW-0813">Transport</keyword>
<keyword evidence="4 8" id="KW-0812">Transmembrane</keyword>
<evidence type="ECO:0000256" key="2">
    <source>
        <dbReference type="ARBA" id="ARBA00006375"/>
    </source>
</evidence>
<dbReference type="Gene3D" id="1.50.40.10">
    <property type="entry name" value="Mitochondrial carrier domain"/>
    <property type="match status" value="1"/>
</dbReference>
<dbReference type="RefSeq" id="XP_030542025.1">
    <property type="nucleotide sequence ID" value="XM_030686165.2"/>
</dbReference>
<dbReference type="OrthoDB" id="1664728at2759"/>
<evidence type="ECO:0000256" key="3">
    <source>
        <dbReference type="ARBA" id="ARBA00022448"/>
    </source>
</evidence>
<evidence type="ECO:0000256" key="7">
    <source>
        <dbReference type="ARBA" id="ARBA00023136"/>
    </source>
</evidence>
<dbReference type="GO" id="GO:0016020">
    <property type="term" value="C:membrane"/>
    <property type="evidence" value="ECO:0007669"/>
    <property type="project" value="UniProtKB-SubCell"/>
</dbReference>
<keyword evidence="5" id="KW-0677">Repeat</keyword>
<keyword evidence="7 8" id="KW-0472">Membrane</keyword>